<gene>
    <name evidence="2" type="ORF">PTT_14908</name>
    <name evidence="1" type="ORF">PTT_17100</name>
</gene>
<reference evidence="2 3" key="1">
    <citation type="journal article" date="2010" name="Genome Biol.">
        <title>A first genome assembly of the barley fungal pathogen Pyrenophora teres f. teres.</title>
        <authorList>
            <person name="Ellwood S.R."/>
            <person name="Liu Z."/>
            <person name="Syme R.A."/>
            <person name="Lai Z."/>
            <person name="Hane J.K."/>
            <person name="Keiper F."/>
            <person name="Moffat C.S."/>
            <person name="Oliver R.P."/>
            <person name="Friesen T.L."/>
        </authorList>
    </citation>
    <scope>NUCLEOTIDE SEQUENCE [LARGE SCALE GENOMIC DNA]</scope>
    <source>
        <strain evidence="2 3">0-1</strain>
    </source>
</reference>
<dbReference type="EMBL" id="GL537025">
    <property type="protein sequence ID" value="EFQ87420.1"/>
    <property type="molecule type" value="Genomic_DNA"/>
</dbReference>
<protein>
    <submittedName>
        <fullName evidence="2">Uncharacterized protein</fullName>
    </submittedName>
</protein>
<dbReference type="KEGG" id="pte:PTT_14908"/>
<dbReference type="KEGG" id="pte:PTT_17100"/>
<sequence length="52" mass="5654">MALIDDAIADLESQEPGKQLILAEFARKWGEGRIRSAASYQPTTGARACAIY</sequence>
<dbReference type="Proteomes" id="UP000001067">
    <property type="component" value="Unassembled WGS sequence"/>
</dbReference>
<name>E3RZ56_PYRTT</name>
<evidence type="ECO:0000313" key="3">
    <source>
        <dbReference type="Proteomes" id="UP000001067"/>
    </source>
</evidence>
<dbReference type="EMBL" id="GL536031">
    <property type="protein sequence ID" value="EFQ88993.1"/>
    <property type="molecule type" value="Genomic_DNA"/>
</dbReference>
<proteinExistence type="predicted"/>
<dbReference type="HOGENOM" id="CLU_3088361_0_0_1"/>
<dbReference type="AlphaFoldDB" id="E3RZ56"/>
<organism evidence="3">
    <name type="scientific">Pyrenophora teres f. teres (strain 0-1)</name>
    <name type="common">Barley net blotch fungus</name>
    <name type="synonym">Drechslera teres f. teres</name>
    <dbReference type="NCBI Taxonomy" id="861557"/>
    <lineage>
        <taxon>Eukaryota</taxon>
        <taxon>Fungi</taxon>
        <taxon>Dikarya</taxon>
        <taxon>Ascomycota</taxon>
        <taxon>Pezizomycotina</taxon>
        <taxon>Dothideomycetes</taxon>
        <taxon>Pleosporomycetidae</taxon>
        <taxon>Pleosporales</taxon>
        <taxon>Pleosporineae</taxon>
        <taxon>Pleosporaceae</taxon>
        <taxon>Pyrenophora</taxon>
    </lineage>
</organism>
<evidence type="ECO:0000313" key="2">
    <source>
        <dbReference type="EMBL" id="EFQ88993.1"/>
    </source>
</evidence>
<keyword evidence="3" id="KW-1185">Reference proteome</keyword>
<accession>E3RZ56</accession>
<evidence type="ECO:0000313" key="1">
    <source>
        <dbReference type="EMBL" id="EFQ87420.1"/>
    </source>
</evidence>